<dbReference type="Pfam" id="PF07730">
    <property type="entry name" value="HisKA_3"/>
    <property type="match status" value="1"/>
</dbReference>
<dbReference type="SUPFAM" id="SSF55874">
    <property type="entry name" value="ATPase domain of HSP90 chaperone/DNA topoisomerase II/histidine kinase"/>
    <property type="match status" value="1"/>
</dbReference>
<dbReference type="GO" id="GO:0046983">
    <property type="term" value="F:protein dimerization activity"/>
    <property type="evidence" value="ECO:0007669"/>
    <property type="project" value="InterPro"/>
</dbReference>
<evidence type="ECO:0000256" key="2">
    <source>
        <dbReference type="ARBA" id="ARBA00012438"/>
    </source>
</evidence>
<dbReference type="GO" id="GO:0005524">
    <property type="term" value="F:ATP binding"/>
    <property type="evidence" value="ECO:0007669"/>
    <property type="project" value="UniProtKB-KW"/>
</dbReference>
<proteinExistence type="predicted"/>
<dbReference type="CDD" id="cd16917">
    <property type="entry name" value="HATPase_UhpB-NarQ-NarX-like"/>
    <property type="match status" value="1"/>
</dbReference>
<dbReference type="RefSeq" id="WP_037545948.1">
    <property type="nucleotide sequence ID" value="NZ_JNUP01000027.1"/>
</dbReference>
<keyword evidence="12" id="KW-1185">Reference proteome</keyword>
<keyword evidence="4" id="KW-0808">Transferase</keyword>
<dbReference type="InterPro" id="IPR003594">
    <property type="entry name" value="HATPase_dom"/>
</dbReference>
<gene>
    <name evidence="11" type="ORF">DC28_03480</name>
</gene>
<dbReference type="InterPro" id="IPR050482">
    <property type="entry name" value="Sensor_HK_TwoCompSys"/>
</dbReference>
<dbReference type="PANTHER" id="PTHR24421">
    <property type="entry name" value="NITRATE/NITRITE SENSOR PROTEIN NARX-RELATED"/>
    <property type="match status" value="1"/>
</dbReference>
<comment type="caution">
    <text evidence="11">The sequence shown here is derived from an EMBL/GenBank/DDBJ whole genome shotgun (WGS) entry which is preliminary data.</text>
</comment>
<dbReference type="eggNOG" id="COG4585">
    <property type="taxonomic scope" value="Bacteria"/>
</dbReference>
<accession>A0A098R108</accession>
<dbReference type="PANTHER" id="PTHR24421:SF10">
    <property type="entry name" value="NITRATE_NITRITE SENSOR PROTEIN NARQ"/>
    <property type="match status" value="1"/>
</dbReference>
<dbReference type="Pfam" id="PF02518">
    <property type="entry name" value="HATPase_c"/>
    <property type="match status" value="1"/>
</dbReference>
<dbReference type="EC" id="2.7.13.3" evidence="2"/>
<evidence type="ECO:0000256" key="5">
    <source>
        <dbReference type="ARBA" id="ARBA00022741"/>
    </source>
</evidence>
<keyword evidence="8" id="KW-0902">Two-component regulatory system</keyword>
<sequence length="373" mass="41887">MKARGPITIQNLFLFLGIGYLVLFPIILQTLITSRDALLSSSISLIRIQTDLRQTANSPLPDRIQVVRNLAEFLERNQTLHNTAKIDGDFNALLIRMTRILANRATATEEIEILAQLADAMSLRLEDESDLQGRSVDVILVIMIIILGISLVISLSLLDQLQSEKRKRLWDSETTKQLLHYEEDLRFRLSRDLHDDVAQTLAMAKLKSNSDAKPHIHTAIEKIRALSRDLSLPRVTGQGFTQQIEHLVETYRDAGDFELLLGLTGSPMAYQDPHINSQLIRIIQECLQNAQKHSRARQVSISLRSTRQEIIFQYSDDGVGLGDHSENTSNPAAQGSGMKNIRDRIQIIRGTMSFGTNSQGGVRIQAIIPIKEL</sequence>
<name>A0A098R108_9SPIO</name>
<dbReference type="EMBL" id="JNUP01000027">
    <property type="protein sequence ID" value="KGE73456.1"/>
    <property type="molecule type" value="Genomic_DNA"/>
</dbReference>
<evidence type="ECO:0000313" key="12">
    <source>
        <dbReference type="Proteomes" id="UP000029692"/>
    </source>
</evidence>
<evidence type="ECO:0000256" key="4">
    <source>
        <dbReference type="ARBA" id="ARBA00022679"/>
    </source>
</evidence>
<organism evidence="11 12">
    <name type="scientific">Spirochaeta lutea</name>
    <dbReference type="NCBI Taxonomy" id="1480694"/>
    <lineage>
        <taxon>Bacteria</taxon>
        <taxon>Pseudomonadati</taxon>
        <taxon>Spirochaetota</taxon>
        <taxon>Spirochaetia</taxon>
        <taxon>Spirochaetales</taxon>
        <taxon>Spirochaetaceae</taxon>
        <taxon>Spirochaeta</taxon>
    </lineage>
</organism>
<evidence type="ECO:0000259" key="10">
    <source>
        <dbReference type="SMART" id="SM00387"/>
    </source>
</evidence>
<keyword evidence="5" id="KW-0547">Nucleotide-binding</keyword>
<keyword evidence="9" id="KW-1133">Transmembrane helix</keyword>
<protein>
    <recommendedName>
        <fullName evidence="2">histidine kinase</fullName>
        <ecNumber evidence="2">2.7.13.3</ecNumber>
    </recommendedName>
</protein>
<evidence type="ECO:0000256" key="1">
    <source>
        <dbReference type="ARBA" id="ARBA00000085"/>
    </source>
</evidence>
<evidence type="ECO:0000313" key="11">
    <source>
        <dbReference type="EMBL" id="KGE73456.1"/>
    </source>
</evidence>
<comment type="catalytic activity">
    <reaction evidence="1">
        <text>ATP + protein L-histidine = ADP + protein N-phospho-L-histidine.</text>
        <dbReference type="EC" id="2.7.13.3"/>
    </reaction>
</comment>
<dbReference type="AlphaFoldDB" id="A0A098R108"/>
<dbReference type="STRING" id="1480694.DC28_03480"/>
<evidence type="ECO:0000256" key="6">
    <source>
        <dbReference type="ARBA" id="ARBA00022777"/>
    </source>
</evidence>
<keyword evidence="9" id="KW-0812">Transmembrane</keyword>
<dbReference type="InterPro" id="IPR011712">
    <property type="entry name" value="Sig_transdc_His_kin_sub3_dim/P"/>
</dbReference>
<evidence type="ECO:0000256" key="8">
    <source>
        <dbReference type="ARBA" id="ARBA00023012"/>
    </source>
</evidence>
<dbReference type="InterPro" id="IPR036890">
    <property type="entry name" value="HATPase_C_sf"/>
</dbReference>
<dbReference type="OrthoDB" id="199946at2"/>
<dbReference type="GO" id="GO:0016020">
    <property type="term" value="C:membrane"/>
    <property type="evidence" value="ECO:0007669"/>
    <property type="project" value="InterPro"/>
</dbReference>
<feature type="domain" description="Histidine kinase/HSP90-like ATPase" evidence="10">
    <location>
        <begin position="274"/>
        <end position="372"/>
    </location>
</feature>
<evidence type="ECO:0000256" key="7">
    <source>
        <dbReference type="ARBA" id="ARBA00022840"/>
    </source>
</evidence>
<keyword evidence="7" id="KW-0067">ATP-binding</keyword>
<keyword evidence="3" id="KW-0597">Phosphoprotein</keyword>
<feature type="transmembrane region" description="Helical" evidence="9">
    <location>
        <begin position="12"/>
        <end position="32"/>
    </location>
</feature>
<keyword evidence="6" id="KW-0418">Kinase</keyword>
<keyword evidence="9" id="KW-0472">Membrane</keyword>
<evidence type="ECO:0000256" key="9">
    <source>
        <dbReference type="SAM" id="Phobius"/>
    </source>
</evidence>
<evidence type="ECO:0000256" key="3">
    <source>
        <dbReference type="ARBA" id="ARBA00022553"/>
    </source>
</evidence>
<reference evidence="11 12" key="1">
    <citation type="submission" date="2014-05" db="EMBL/GenBank/DDBJ databases">
        <title>De novo Genome Sequence of Spirocheata sp.</title>
        <authorList>
            <person name="Shivani Y."/>
            <person name="Subhash Y."/>
            <person name="Tushar L."/>
            <person name="Sasikala C."/>
            <person name="Ramana C.V."/>
        </authorList>
    </citation>
    <scope>NUCLEOTIDE SEQUENCE [LARGE SCALE GENOMIC DNA]</scope>
    <source>
        <strain evidence="11 12">JC230</strain>
    </source>
</reference>
<dbReference type="Proteomes" id="UP000029692">
    <property type="component" value="Unassembled WGS sequence"/>
</dbReference>
<dbReference type="GO" id="GO:0000155">
    <property type="term" value="F:phosphorelay sensor kinase activity"/>
    <property type="evidence" value="ECO:0007669"/>
    <property type="project" value="InterPro"/>
</dbReference>
<feature type="transmembrane region" description="Helical" evidence="9">
    <location>
        <begin position="138"/>
        <end position="158"/>
    </location>
</feature>
<dbReference type="Gene3D" id="3.30.565.10">
    <property type="entry name" value="Histidine kinase-like ATPase, C-terminal domain"/>
    <property type="match status" value="1"/>
</dbReference>
<dbReference type="SMART" id="SM00387">
    <property type="entry name" value="HATPase_c"/>
    <property type="match status" value="1"/>
</dbReference>